<dbReference type="Pfam" id="PF07690">
    <property type="entry name" value="MFS_1"/>
    <property type="match status" value="1"/>
</dbReference>
<feature type="transmembrane region" description="Helical" evidence="4">
    <location>
        <begin position="67"/>
        <end position="86"/>
    </location>
</feature>
<dbReference type="EMBL" id="QGLF01000006">
    <property type="protein sequence ID" value="PWR18336.1"/>
    <property type="molecule type" value="Genomic_DNA"/>
</dbReference>
<dbReference type="InterPro" id="IPR050327">
    <property type="entry name" value="Proton-linked_MCT"/>
</dbReference>
<feature type="transmembrane region" description="Helical" evidence="4">
    <location>
        <begin position="331"/>
        <end position="356"/>
    </location>
</feature>
<dbReference type="AlphaFoldDB" id="A0A317DWU5"/>
<proteinExistence type="predicted"/>
<organism evidence="5 6">
    <name type="scientific">Zavarzinia compransoris</name>
    <dbReference type="NCBI Taxonomy" id="1264899"/>
    <lineage>
        <taxon>Bacteria</taxon>
        <taxon>Pseudomonadati</taxon>
        <taxon>Pseudomonadota</taxon>
        <taxon>Alphaproteobacteria</taxon>
        <taxon>Rhodospirillales</taxon>
        <taxon>Zavarziniaceae</taxon>
        <taxon>Zavarzinia</taxon>
    </lineage>
</organism>
<feature type="transmembrane region" description="Helical" evidence="4">
    <location>
        <begin position="122"/>
        <end position="145"/>
    </location>
</feature>
<keyword evidence="1 4" id="KW-0812">Transmembrane</keyword>
<dbReference type="SUPFAM" id="SSF103473">
    <property type="entry name" value="MFS general substrate transporter"/>
    <property type="match status" value="1"/>
</dbReference>
<gene>
    <name evidence="5" type="ORF">DKG75_20430</name>
</gene>
<evidence type="ECO:0000256" key="4">
    <source>
        <dbReference type="SAM" id="Phobius"/>
    </source>
</evidence>
<feature type="transmembrane region" description="Helical" evidence="4">
    <location>
        <begin position="368"/>
        <end position="387"/>
    </location>
</feature>
<feature type="transmembrane region" description="Helical" evidence="4">
    <location>
        <begin position="157"/>
        <end position="175"/>
    </location>
</feature>
<feature type="transmembrane region" description="Helical" evidence="4">
    <location>
        <begin position="241"/>
        <end position="260"/>
    </location>
</feature>
<evidence type="ECO:0000313" key="5">
    <source>
        <dbReference type="EMBL" id="PWR18336.1"/>
    </source>
</evidence>
<dbReference type="Gene3D" id="1.20.1250.20">
    <property type="entry name" value="MFS general substrate transporter like domains"/>
    <property type="match status" value="1"/>
</dbReference>
<dbReference type="PANTHER" id="PTHR11360">
    <property type="entry name" value="MONOCARBOXYLATE TRANSPORTER"/>
    <property type="match status" value="1"/>
</dbReference>
<evidence type="ECO:0000256" key="1">
    <source>
        <dbReference type="ARBA" id="ARBA00022692"/>
    </source>
</evidence>
<comment type="caution">
    <text evidence="5">The sequence shown here is derived from an EMBL/GenBank/DDBJ whole genome shotgun (WGS) entry which is preliminary data.</text>
</comment>
<feature type="transmembrane region" description="Helical" evidence="4">
    <location>
        <begin position="393"/>
        <end position="415"/>
    </location>
</feature>
<dbReference type="InterPro" id="IPR036259">
    <property type="entry name" value="MFS_trans_sf"/>
</dbReference>
<name>A0A317DWU5_9PROT</name>
<dbReference type="RefSeq" id="WP_109923043.1">
    <property type="nucleotide sequence ID" value="NZ_QGLF01000006.1"/>
</dbReference>
<accession>A0A317DWU5</accession>
<feature type="transmembrane region" description="Helical" evidence="4">
    <location>
        <begin position="28"/>
        <end position="47"/>
    </location>
</feature>
<feature type="transmembrane region" description="Helical" evidence="4">
    <location>
        <begin position="98"/>
        <end position="116"/>
    </location>
</feature>
<keyword evidence="2 4" id="KW-1133">Transmembrane helix</keyword>
<dbReference type="Proteomes" id="UP000246077">
    <property type="component" value="Unassembled WGS sequence"/>
</dbReference>
<feature type="transmembrane region" description="Helical" evidence="4">
    <location>
        <begin position="266"/>
        <end position="283"/>
    </location>
</feature>
<keyword evidence="3 4" id="KW-0472">Membrane</keyword>
<dbReference type="NCBIfam" id="NF033733">
    <property type="entry name" value="MFS_ArsK"/>
    <property type="match status" value="1"/>
</dbReference>
<reference evidence="6" key="1">
    <citation type="submission" date="2018-05" db="EMBL/GenBank/DDBJ databases">
        <title>Zavarzinia sp. HR-AS.</title>
        <authorList>
            <person name="Lee Y."/>
            <person name="Jeon C.O."/>
        </authorList>
    </citation>
    <scope>NUCLEOTIDE SEQUENCE [LARGE SCALE GENOMIC DNA]</scope>
    <source>
        <strain evidence="6">DSM 1231</strain>
    </source>
</reference>
<dbReference type="InterPro" id="IPR011701">
    <property type="entry name" value="MFS"/>
</dbReference>
<evidence type="ECO:0000256" key="3">
    <source>
        <dbReference type="ARBA" id="ARBA00023136"/>
    </source>
</evidence>
<keyword evidence="6" id="KW-1185">Reference proteome</keyword>
<feature type="transmembrane region" description="Helical" evidence="4">
    <location>
        <begin position="187"/>
        <end position="206"/>
    </location>
</feature>
<dbReference type="PANTHER" id="PTHR11360:SF308">
    <property type="entry name" value="BLL3089 PROTEIN"/>
    <property type="match status" value="1"/>
</dbReference>
<sequence length="422" mass="43586">MSDTVAGRAADPSGSGTEARASRIDKSGWLAIGVLGVSQVIGYGTLYYGFSILAPSMARDVGWPTEWLFGALSVALLVGGLASPQAGRAIDRYGAGRVMTAGSVLAATALVAGALSTGGITLTLALIVAEIASTLVQYSAAFPLLVQRQPRTAQRSIVYLTLIGGFASTIFWPITAALHSVLSWREVYLVFAALHLVVCLPIHAWLAGPTRTTAAGGADARTGARPEAVDGNLPAVLRRKAFVMMVAAFAFQGFVSAAILVHMVPLLAALGLGGTSVLVGTLFGPAQVLSRFINMMFGRGLSQIWLAMISAVLLPVAIALLLFTAPSLAGAVVFSVVFGMGNGLYSIVTGTLPLTLFGSAGYGSRQGVMMSVKLIVASAAPFAFAVLMEKLDAGWALGVTIGLGIGSVLALAWIARWPRHAQ</sequence>
<dbReference type="GO" id="GO:0022857">
    <property type="term" value="F:transmembrane transporter activity"/>
    <property type="evidence" value="ECO:0007669"/>
    <property type="project" value="InterPro"/>
</dbReference>
<feature type="transmembrane region" description="Helical" evidence="4">
    <location>
        <begin position="304"/>
        <end position="325"/>
    </location>
</feature>
<dbReference type="OrthoDB" id="7200137at2"/>
<evidence type="ECO:0000313" key="6">
    <source>
        <dbReference type="Proteomes" id="UP000246077"/>
    </source>
</evidence>
<evidence type="ECO:0000256" key="2">
    <source>
        <dbReference type="ARBA" id="ARBA00022989"/>
    </source>
</evidence>
<protein>
    <submittedName>
        <fullName evidence="5">MFS transporter</fullName>
    </submittedName>
</protein>